<accession>A0A1Y1Y4N9</accession>
<reference evidence="5 6" key="1">
    <citation type="submission" date="2016-07" db="EMBL/GenBank/DDBJ databases">
        <title>Pervasive Adenine N6-methylation of Active Genes in Fungi.</title>
        <authorList>
            <consortium name="DOE Joint Genome Institute"/>
            <person name="Mondo S.J."/>
            <person name="Dannebaum R.O."/>
            <person name="Kuo R.C."/>
            <person name="Labutti K."/>
            <person name="Haridas S."/>
            <person name="Kuo A."/>
            <person name="Salamov A."/>
            <person name="Ahrendt S.R."/>
            <person name="Lipzen A."/>
            <person name="Sullivan W."/>
            <person name="Andreopoulos W.B."/>
            <person name="Clum A."/>
            <person name="Lindquist E."/>
            <person name="Daum C."/>
            <person name="Ramamoorthy G.K."/>
            <person name="Gryganskyi A."/>
            <person name="Culley D."/>
            <person name="Magnuson J.K."/>
            <person name="James T.Y."/>
            <person name="O'Malley M.A."/>
            <person name="Stajich J.E."/>
            <person name="Spatafora J.W."/>
            <person name="Visel A."/>
            <person name="Grigoriev I.V."/>
        </authorList>
    </citation>
    <scope>NUCLEOTIDE SEQUENCE [LARGE SCALE GENOMIC DNA]</scope>
    <source>
        <strain evidence="5 6">CBS 931.73</strain>
    </source>
</reference>
<dbReference type="AlphaFoldDB" id="A0A1Y1Y4N9"/>
<evidence type="ECO:0000313" key="6">
    <source>
        <dbReference type="Proteomes" id="UP000193498"/>
    </source>
</evidence>
<protein>
    <submittedName>
        <fullName evidence="5">Acetyl-CoA synthetase-like protein</fullName>
    </submittedName>
</protein>
<gene>
    <name evidence="5" type="ORF">K493DRAFT_224226</name>
</gene>
<dbReference type="InParanoid" id="A0A1Y1Y4N9"/>
<dbReference type="PANTHER" id="PTHR24096:SF149">
    <property type="entry name" value="AMP-BINDING DOMAIN-CONTAINING PROTEIN-RELATED"/>
    <property type="match status" value="1"/>
</dbReference>
<dbReference type="InterPro" id="IPR045851">
    <property type="entry name" value="AMP-bd_C_sf"/>
</dbReference>
<dbReference type="GO" id="GO:0016405">
    <property type="term" value="F:CoA-ligase activity"/>
    <property type="evidence" value="ECO:0007669"/>
    <property type="project" value="TreeGrafter"/>
</dbReference>
<dbReference type="Gene3D" id="3.30.300.30">
    <property type="match status" value="1"/>
</dbReference>
<comment type="caution">
    <text evidence="5">The sequence shown here is derived from an EMBL/GenBank/DDBJ whole genome shotgun (WGS) entry which is preliminary data.</text>
</comment>
<dbReference type="EMBL" id="MCFE01000250">
    <property type="protein sequence ID" value="ORX92991.1"/>
    <property type="molecule type" value="Genomic_DNA"/>
</dbReference>
<dbReference type="Gene3D" id="3.40.50.12780">
    <property type="entry name" value="N-terminal domain of ligase-like"/>
    <property type="match status" value="1"/>
</dbReference>
<feature type="domain" description="AMP-dependent synthetase/ligase" evidence="3">
    <location>
        <begin position="41"/>
        <end position="387"/>
    </location>
</feature>
<evidence type="ECO:0000259" key="3">
    <source>
        <dbReference type="Pfam" id="PF00501"/>
    </source>
</evidence>
<comment type="similarity">
    <text evidence="1">Belongs to the ATP-dependent AMP-binding enzyme family.</text>
</comment>
<dbReference type="InterPro" id="IPR042099">
    <property type="entry name" value="ANL_N_sf"/>
</dbReference>
<evidence type="ECO:0000313" key="5">
    <source>
        <dbReference type="EMBL" id="ORX92991.1"/>
    </source>
</evidence>
<evidence type="ECO:0000256" key="2">
    <source>
        <dbReference type="ARBA" id="ARBA00022598"/>
    </source>
</evidence>
<name>A0A1Y1Y4N9_9FUNG</name>
<feature type="domain" description="AMP-binding enzyme C-terminal" evidence="4">
    <location>
        <begin position="438"/>
        <end position="518"/>
    </location>
</feature>
<organism evidence="5 6">
    <name type="scientific">Basidiobolus meristosporus CBS 931.73</name>
    <dbReference type="NCBI Taxonomy" id="1314790"/>
    <lineage>
        <taxon>Eukaryota</taxon>
        <taxon>Fungi</taxon>
        <taxon>Fungi incertae sedis</taxon>
        <taxon>Zoopagomycota</taxon>
        <taxon>Entomophthoromycotina</taxon>
        <taxon>Basidiobolomycetes</taxon>
        <taxon>Basidiobolales</taxon>
        <taxon>Basidiobolaceae</taxon>
        <taxon>Basidiobolus</taxon>
    </lineage>
</organism>
<dbReference type="OrthoDB" id="1898221at2759"/>
<dbReference type="Pfam" id="PF13193">
    <property type="entry name" value="AMP-binding_C"/>
    <property type="match status" value="1"/>
</dbReference>
<evidence type="ECO:0000256" key="1">
    <source>
        <dbReference type="ARBA" id="ARBA00006432"/>
    </source>
</evidence>
<evidence type="ECO:0000259" key="4">
    <source>
        <dbReference type="Pfam" id="PF13193"/>
    </source>
</evidence>
<dbReference type="STRING" id="1314790.A0A1Y1Y4N9"/>
<dbReference type="InterPro" id="IPR000873">
    <property type="entry name" value="AMP-dep_synth/lig_dom"/>
</dbReference>
<dbReference type="Proteomes" id="UP000193498">
    <property type="component" value="Unassembled WGS sequence"/>
</dbReference>
<dbReference type="Pfam" id="PF00501">
    <property type="entry name" value="AMP-binding"/>
    <property type="match status" value="1"/>
</dbReference>
<keyword evidence="6" id="KW-1185">Reference proteome</keyword>
<sequence>MIFSSPYPRVDIPNLDLYTFATSGRYDETAPIFLDHLTQETRCLAQVKDGSKRIAKGLREGHGFGKGCLLALVSDNHLDYSSVVFGTIATGGTCMPVNAEYKAQEMASQLSDSMPGIIISSVAVFETVKEAARLANLQDTRIFVLDSEDSPDYVWTALAYSSGVLDWTLDPEEYADSPALLMYSSGTTATPKGILLTHRNIVAHLTQFGAMARKYSDTLRGTALNTSPMCYISGFSMVLSTLLGGSLFILLPQRYSFELFLEAVEKYRIANITVAPYVISLLSKSPLVAKYDLSCMKRGFYFGSPLSRKVCDLVQEKYNMVIGSLYGMTECCGGIVFTTPSAAAEESTGYLMPNYEIKIVDEDGQALGSGQRGEICARGPSMMKGYFKSPVGAQDAFDSSGFFHSGDIGYVDESNSLHIVDRIKEVIKYKNNVVIPAELEGHLLLHPAVSEAAVIGFSSEREQTDLPCGCVVLSDPHLASEGLAEQIVDQVADRVTDFKRLRAGVIFVDHIPRNTHGKILRRILRSQIQQSHPQAAYL</sequence>
<dbReference type="InterPro" id="IPR025110">
    <property type="entry name" value="AMP-bd_C"/>
</dbReference>
<dbReference type="SUPFAM" id="SSF56801">
    <property type="entry name" value="Acetyl-CoA synthetase-like"/>
    <property type="match status" value="1"/>
</dbReference>
<dbReference type="PANTHER" id="PTHR24096">
    <property type="entry name" value="LONG-CHAIN-FATTY-ACID--COA LIGASE"/>
    <property type="match status" value="1"/>
</dbReference>
<proteinExistence type="inferred from homology"/>
<keyword evidence="2" id="KW-0436">Ligase</keyword>